<dbReference type="OrthoDB" id="9792661at2"/>
<proteinExistence type="predicted"/>
<dbReference type="Proteomes" id="UP000295066">
    <property type="component" value="Unassembled WGS sequence"/>
</dbReference>
<dbReference type="InterPro" id="IPR036390">
    <property type="entry name" value="WH_DNA-bd_sf"/>
</dbReference>
<evidence type="ECO:0000259" key="3">
    <source>
        <dbReference type="Pfam" id="PF08279"/>
    </source>
</evidence>
<reference evidence="4 5" key="1">
    <citation type="submission" date="2019-03" db="EMBL/GenBank/DDBJ databases">
        <title>Genomic Encyclopedia of Type Strains, Phase IV (KMG-IV): sequencing the most valuable type-strain genomes for metagenomic binning, comparative biology and taxonomic classification.</title>
        <authorList>
            <person name="Goeker M."/>
        </authorList>
    </citation>
    <scope>NUCLEOTIDE SEQUENCE [LARGE SCALE GENOMIC DNA]</scope>
    <source>
        <strain evidence="4 5">DSM 25964</strain>
    </source>
</reference>
<feature type="domain" description="3H" evidence="2">
    <location>
        <begin position="74"/>
        <end position="170"/>
    </location>
</feature>
<dbReference type="AlphaFoldDB" id="A0A4R8MLY1"/>
<evidence type="ECO:0000256" key="1">
    <source>
        <dbReference type="PIRSR" id="PIRSR037847-1"/>
    </source>
</evidence>
<dbReference type="InterPro" id="IPR026043">
    <property type="entry name" value="NadR"/>
</dbReference>
<dbReference type="InterPro" id="IPR035922">
    <property type="entry name" value="3H_dom_sf"/>
</dbReference>
<dbReference type="Gene3D" id="3.30.1340.20">
    <property type="entry name" value="3H domain"/>
    <property type="match status" value="1"/>
</dbReference>
<evidence type="ECO:0008006" key="6">
    <source>
        <dbReference type="Google" id="ProtNLM"/>
    </source>
</evidence>
<dbReference type="InterPro" id="IPR013196">
    <property type="entry name" value="HTH_11"/>
</dbReference>
<dbReference type="SUPFAM" id="SSF46785">
    <property type="entry name" value="Winged helix' DNA-binding domain"/>
    <property type="match status" value="1"/>
</dbReference>
<accession>A0A4R8MLY1</accession>
<feature type="binding site" evidence="1">
    <location>
        <position position="145"/>
    </location>
    <ligand>
        <name>Ni(2+)</name>
        <dbReference type="ChEBI" id="CHEBI:49786"/>
    </ligand>
</feature>
<gene>
    <name evidence="4" type="ORF">C8D99_101161</name>
</gene>
<feature type="binding site" evidence="1">
    <location>
        <position position="147"/>
    </location>
    <ligand>
        <name>Ni(2+)</name>
        <dbReference type="ChEBI" id="CHEBI:49786"/>
    </ligand>
</feature>
<evidence type="ECO:0000259" key="2">
    <source>
        <dbReference type="Pfam" id="PF02829"/>
    </source>
</evidence>
<feature type="binding site" evidence="1">
    <location>
        <position position="86"/>
    </location>
    <ligand>
        <name>Ni(2+)</name>
        <dbReference type="ChEBI" id="CHEBI:49786"/>
    </ligand>
</feature>
<dbReference type="PIRSF" id="PIRSF037847">
    <property type="entry name" value="NiaR"/>
    <property type="match status" value="1"/>
</dbReference>
<dbReference type="InterPro" id="IPR036388">
    <property type="entry name" value="WH-like_DNA-bd_sf"/>
</dbReference>
<dbReference type="EMBL" id="SORI01000001">
    <property type="protein sequence ID" value="TDY65015.1"/>
    <property type="molecule type" value="Genomic_DNA"/>
</dbReference>
<dbReference type="SUPFAM" id="SSF75500">
    <property type="entry name" value="Putative transcriptional regulator TM1602, C-terminal domain"/>
    <property type="match status" value="1"/>
</dbReference>
<dbReference type="RefSeq" id="WP_133955356.1">
    <property type="nucleotide sequence ID" value="NZ_SORI01000001.1"/>
</dbReference>
<evidence type="ECO:0000313" key="4">
    <source>
        <dbReference type="EMBL" id="TDY65015.1"/>
    </source>
</evidence>
<keyword evidence="1" id="KW-0479">Metal-binding</keyword>
<dbReference type="Pfam" id="PF08279">
    <property type="entry name" value="HTH_11"/>
    <property type="match status" value="1"/>
</dbReference>
<dbReference type="Gene3D" id="1.10.10.10">
    <property type="entry name" value="Winged helix-like DNA-binding domain superfamily/Winged helix DNA-binding domain"/>
    <property type="match status" value="1"/>
</dbReference>
<name>A0A4R8MLY1_9BACT</name>
<sequence length="174" mass="19143">MKTDERRKKIAAELSGEGEAITGGDLASRFGVSRQVIVQDMAVLRAEGLPVVATPRGYILLRPESTGRLVKTVVTRHRDYESMEEELLIMVGCGAKVLNVIVEHPLYGEITGNLMLSTPDDVARFMESIRKSTGEPLSSLTGGVHLHTLEVDGEETWERLLAGLGEKNYLPERI</sequence>
<evidence type="ECO:0000313" key="5">
    <source>
        <dbReference type="Proteomes" id="UP000295066"/>
    </source>
</evidence>
<comment type="caution">
    <text evidence="4">The sequence shown here is derived from an EMBL/GenBank/DDBJ whole genome shotgun (WGS) entry which is preliminary data.</text>
</comment>
<feature type="binding site" evidence="1">
    <location>
        <position position="77"/>
    </location>
    <ligand>
        <name>Ni(2+)</name>
        <dbReference type="ChEBI" id="CHEBI:49786"/>
    </ligand>
</feature>
<dbReference type="Pfam" id="PF02829">
    <property type="entry name" value="3H"/>
    <property type="match status" value="1"/>
</dbReference>
<protein>
    <recommendedName>
        <fullName evidence="6">Transcriptional regulator</fullName>
    </recommendedName>
</protein>
<dbReference type="PANTHER" id="PTHR40068">
    <property type="entry name" value="TRANSCRIPTION REPRESSOR NIAR-RELATED"/>
    <property type="match status" value="1"/>
</dbReference>
<keyword evidence="5" id="KW-1185">Reference proteome</keyword>
<dbReference type="PANTHER" id="PTHR40068:SF1">
    <property type="entry name" value="TRANSCRIPTION REPRESSOR NIAR-RELATED"/>
    <property type="match status" value="1"/>
</dbReference>
<feature type="domain" description="Helix-turn-helix type 11" evidence="3">
    <location>
        <begin position="6"/>
        <end position="59"/>
    </location>
</feature>
<dbReference type="GO" id="GO:0046872">
    <property type="term" value="F:metal ion binding"/>
    <property type="evidence" value="ECO:0007669"/>
    <property type="project" value="UniProtKB-KW"/>
</dbReference>
<keyword evidence="1" id="KW-0533">Nickel</keyword>
<dbReference type="InterPro" id="IPR004173">
    <property type="entry name" value="3H_domain"/>
</dbReference>
<organism evidence="4 5">
    <name type="scientific">Aminivibrio pyruvatiphilus</name>
    <dbReference type="NCBI Taxonomy" id="1005740"/>
    <lineage>
        <taxon>Bacteria</taxon>
        <taxon>Thermotogati</taxon>
        <taxon>Synergistota</taxon>
        <taxon>Synergistia</taxon>
        <taxon>Synergistales</taxon>
        <taxon>Aminobacteriaceae</taxon>
        <taxon>Aminivibrio</taxon>
    </lineage>
</organism>